<protein>
    <recommendedName>
        <fullName evidence="6">HhH-GPD domain-containing protein</fullName>
    </recommendedName>
</protein>
<organism evidence="4 5">
    <name type="scientific">Rhizoctonia solani</name>
    <dbReference type="NCBI Taxonomy" id="456999"/>
    <lineage>
        <taxon>Eukaryota</taxon>
        <taxon>Fungi</taxon>
        <taxon>Dikarya</taxon>
        <taxon>Basidiomycota</taxon>
        <taxon>Agaricomycotina</taxon>
        <taxon>Agaricomycetes</taxon>
        <taxon>Cantharellales</taxon>
        <taxon>Ceratobasidiaceae</taxon>
        <taxon>Rhizoctonia</taxon>
    </lineage>
</organism>
<gene>
    <name evidence="4" type="ORF">RDB_LOCUS38803</name>
</gene>
<dbReference type="GO" id="GO:0005634">
    <property type="term" value="C:nucleus"/>
    <property type="evidence" value="ECO:0007669"/>
    <property type="project" value="UniProtKB-SubCell"/>
</dbReference>
<feature type="region of interest" description="Disordered" evidence="3">
    <location>
        <begin position="1"/>
        <end position="50"/>
    </location>
</feature>
<accession>A0A8H3AXQ7</accession>
<reference evidence="4" key="1">
    <citation type="submission" date="2021-01" db="EMBL/GenBank/DDBJ databases">
        <authorList>
            <person name="Kaushik A."/>
        </authorList>
    </citation>
    <scope>NUCLEOTIDE SEQUENCE</scope>
    <source>
        <strain evidence="4">AG6-10EEA</strain>
    </source>
</reference>
<dbReference type="InterPro" id="IPR045138">
    <property type="entry name" value="MeCP2/MBD4"/>
</dbReference>
<dbReference type="GO" id="GO:0003677">
    <property type="term" value="F:DNA binding"/>
    <property type="evidence" value="ECO:0007669"/>
    <property type="project" value="InterPro"/>
</dbReference>
<comment type="subcellular location">
    <subcellularLocation>
        <location evidence="1">Nucleus</location>
    </subcellularLocation>
</comment>
<feature type="compositionally biased region" description="Basic and acidic residues" evidence="3">
    <location>
        <begin position="30"/>
        <end position="45"/>
    </location>
</feature>
<evidence type="ECO:0008006" key="6">
    <source>
        <dbReference type="Google" id="ProtNLM"/>
    </source>
</evidence>
<evidence type="ECO:0000256" key="2">
    <source>
        <dbReference type="ARBA" id="ARBA00023242"/>
    </source>
</evidence>
<proteinExistence type="predicted"/>
<dbReference type="InterPro" id="IPR011257">
    <property type="entry name" value="DNA_glycosylase"/>
</dbReference>
<evidence type="ECO:0000256" key="3">
    <source>
        <dbReference type="SAM" id="MobiDB-lite"/>
    </source>
</evidence>
<evidence type="ECO:0000313" key="4">
    <source>
        <dbReference type="EMBL" id="CAE6442956.1"/>
    </source>
</evidence>
<dbReference type="AlphaFoldDB" id="A0A8H3AXQ7"/>
<sequence>MIGKTSTPVRREIEYSTPRARVTSPYFSDANRDFSTRKRESHATTERQSMVDLAEGIDHKTSVTSPYFASARTLSRRYNMDSDGEAEIERVETQRKRRRLNVRGVTPDGPGPPPSSPDELSQALRLIKPSLIQERICDDPWKIIVATTLLNKTNGKAAVPIFWELIKRWPTPIALAQGLYSYVKQDPHHPPYKTVAAAPSLTDLLRSLGTQSMRTSRLIRLSNAYVMHPPVLPLQQRHASGGRAECDTPPMLLTDIKCTVQCSPASSFKRLGGNNAIPTADESSTMRSPRISTKEYRAVQRTSPIAHLPFTGPYAIDSFRIFSLALNGGGAGARVEEKLGRVARLAESNQYSRNQDDFDETPGWYNPRYLRVTDDDDAEWRKVRPEDKQLRRYLVWRWAIEGVEYDPETHTHRSADWSYLVRLIRQ</sequence>
<dbReference type="EMBL" id="CAJMXA010000783">
    <property type="protein sequence ID" value="CAE6442956.1"/>
    <property type="molecule type" value="Genomic_DNA"/>
</dbReference>
<evidence type="ECO:0000256" key="1">
    <source>
        <dbReference type="ARBA" id="ARBA00004123"/>
    </source>
</evidence>
<name>A0A8H3AXQ7_9AGAM</name>
<dbReference type="SUPFAM" id="SSF48150">
    <property type="entry name" value="DNA-glycosylase"/>
    <property type="match status" value="1"/>
</dbReference>
<evidence type="ECO:0000313" key="5">
    <source>
        <dbReference type="Proteomes" id="UP000663853"/>
    </source>
</evidence>
<dbReference type="Gene3D" id="1.10.340.30">
    <property type="entry name" value="Hypothetical protein, domain 2"/>
    <property type="match status" value="1"/>
</dbReference>
<dbReference type="Proteomes" id="UP000663853">
    <property type="component" value="Unassembled WGS sequence"/>
</dbReference>
<feature type="region of interest" description="Disordered" evidence="3">
    <location>
        <begin position="84"/>
        <end position="120"/>
    </location>
</feature>
<dbReference type="GO" id="GO:0006281">
    <property type="term" value="P:DNA repair"/>
    <property type="evidence" value="ECO:0007669"/>
    <property type="project" value="InterPro"/>
</dbReference>
<dbReference type="GO" id="GO:0003824">
    <property type="term" value="F:catalytic activity"/>
    <property type="evidence" value="ECO:0007669"/>
    <property type="project" value="InterPro"/>
</dbReference>
<dbReference type="PANTHER" id="PTHR15074:SF0">
    <property type="entry name" value="METHYL-CPG-BINDING DOMAIN PROTEIN 4-LIKE PROTEIN"/>
    <property type="match status" value="1"/>
</dbReference>
<comment type="caution">
    <text evidence="4">The sequence shown here is derived from an EMBL/GenBank/DDBJ whole genome shotgun (WGS) entry which is preliminary data.</text>
</comment>
<dbReference type="PANTHER" id="PTHR15074">
    <property type="entry name" value="METHYL-CPG-BINDING PROTEIN"/>
    <property type="match status" value="1"/>
</dbReference>
<keyword evidence="2" id="KW-0539">Nucleus</keyword>